<dbReference type="GO" id="GO:0005829">
    <property type="term" value="C:cytosol"/>
    <property type="evidence" value="ECO:0007669"/>
    <property type="project" value="TreeGrafter"/>
</dbReference>
<organism evidence="2 3">
    <name type="scientific">Zingiber officinale</name>
    <name type="common">Ginger</name>
    <name type="synonym">Amomum zingiber</name>
    <dbReference type="NCBI Taxonomy" id="94328"/>
    <lineage>
        <taxon>Eukaryota</taxon>
        <taxon>Viridiplantae</taxon>
        <taxon>Streptophyta</taxon>
        <taxon>Embryophyta</taxon>
        <taxon>Tracheophyta</taxon>
        <taxon>Spermatophyta</taxon>
        <taxon>Magnoliopsida</taxon>
        <taxon>Liliopsida</taxon>
        <taxon>Zingiberales</taxon>
        <taxon>Zingiberaceae</taxon>
        <taxon>Zingiber</taxon>
    </lineage>
</organism>
<comment type="caution">
    <text evidence="2">The sequence shown here is derived from an EMBL/GenBank/DDBJ whole genome shotgun (WGS) entry which is preliminary data.</text>
</comment>
<evidence type="ECO:0000313" key="3">
    <source>
        <dbReference type="Proteomes" id="UP000734854"/>
    </source>
</evidence>
<gene>
    <name evidence="2" type="ORF">ZIOFF_017226</name>
</gene>
<sequence>MFIDAFSVEPVPAELRHKDCVICLPSNSCMIRSSLVKNAQEVNSVAELYFQVEQDVGIESTRLEVIINLFSKIIENHSSISLGNAPCKETSESLDDKSFESYRSGLKAEKLEKAPSLLYETANYWDEIVNKRYLFDVWKLEAEELKSIKKSEVIDWYNKYLRLESSKCRRLSVHVWGSKTNYKEEAVLLSKLGEVIQDVALFKSTSNFYLSLC</sequence>
<keyword evidence="3" id="KW-1185">Reference proteome</keyword>
<protein>
    <submittedName>
        <fullName evidence="2">Uncharacterized protein</fullName>
    </submittedName>
</protein>
<dbReference type="Gene3D" id="3.30.830.10">
    <property type="entry name" value="Metalloenzyme, LuxS/M16 peptidase-like"/>
    <property type="match status" value="1"/>
</dbReference>
<dbReference type="EMBL" id="JACMSC010000005">
    <property type="protein sequence ID" value="KAG6520188.1"/>
    <property type="molecule type" value="Genomic_DNA"/>
</dbReference>
<dbReference type="InterPro" id="IPR050626">
    <property type="entry name" value="Peptidase_M16"/>
</dbReference>
<dbReference type="PANTHER" id="PTHR43690">
    <property type="entry name" value="NARDILYSIN"/>
    <property type="match status" value="1"/>
</dbReference>
<dbReference type="SUPFAM" id="SSF63411">
    <property type="entry name" value="LuxS/MPP-like metallohydrolase"/>
    <property type="match status" value="1"/>
</dbReference>
<proteinExistence type="predicted"/>
<keyword evidence="1" id="KW-0479">Metal-binding</keyword>
<evidence type="ECO:0000256" key="1">
    <source>
        <dbReference type="ARBA" id="ARBA00022723"/>
    </source>
</evidence>
<accession>A0A8J5HIX1</accession>
<name>A0A8J5HIX1_ZINOF</name>
<dbReference type="AlphaFoldDB" id="A0A8J5HIX1"/>
<dbReference type="Proteomes" id="UP000734854">
    <property type="component" value="Unassembled WGS sequence"/>
</dbReference>
<evidence type="ECO:0000313" key="2">
    <source>
        <dbReference type="EMBL" id="KAG6520188.1"/>
    </source>
</evidence>
<reference evidence="2 3" key="1">
    <citation type="submission" date="2020-08" db="EMBL/GenBank/DDBJ databases">
        <title>Plant Genome Project.</title>
        <authorList>
            <person name="Zhang R.-G."/>
        </authorList>
    </citation>
    <scope>NUCLEOTIDE SEQUENCE [LARGE SCALE GENOMIC DNA]</scope>
    <source>
        <tissue evidence="2">Rhizome</tissue>
    </source>
</reference>
<dbReference type="InterPro" id="IPR011249">
    <property type="entry name" value="Metalloenz_LuxS/M16"/>
</dbReference>
<dbReference type="PANTHER" id="PTHR43690:SF18">
    <property type="entry name" value="INSULIN-DEGRADING ENZYME-RELATED"/>
    <property type="match status" value="1"/>
</dbReference>
<dbReference type="GO" id="GO:0046872">
    <property type="term" value="F:metal ion binding"/>
    <property type="evidence" value="ECO:0007669"/>
    <property type="project" value="UniProtKB-KW"/>
</dbReference>